<feature type="signal peptide" evidence="1">
    <location>
        <begin position="1"/>
        <end position="19"/>
    </location>
</feature>
<dbReference type="PANTHER" id="PTHR41247">
    <property type="entry name" value="HTH-TYPE TRANSCRIPTIONAL REPRESSOR YCNK"/>
    <property type="match status" value="1"/>
</dbReference>
<dbReference type="PANTHER" id="PTHR41247:SF1">
    <property type="entry name" value="HTH-TYPE TRANSCRIPTIONAL REPRESSOR YCNK"/>
    <property type="match status" value="1"/>
</dbReference>
<keyword evidence="3" id="KW-1185">Reference proteome</keyword>
<keyword evidence="1" id="KW-0732">Signal</keyword>
<evidence type="ECO:0000313" key="3">
    <source>
        <dbReference type="Proteomes" id="UP000198724"/>
    </source>
</evidence>
<name>A0A1I2S2Y1_9BACT</name>
<reference evidence="3" key="1">
    <citation type="submission" date="2016-10" db="EMBL/GenBank/DDBJ databases">
        <authorList>
            <person name="Varghese N."/>
            <person name="Submissions S."/>
        </authorList>
    </citation>
    <scope>NUCLEOTIDE SEQUENCE [LARGE SCALE GENOMIC DNA]</scope>
    <source>
        <strain evidence="3">LP51</strain>
    </source>
</reference>
<feature type="chain" id="PRO_5011704564" evidence="1">
    <location>
        <begin position="20"/>
        <end position="154"/>
    </location>
</feature>
<dbReference type="RefSeq" id="WP_092100056.1">
    <property type="nucleotide sequence ID" value="NZ_FOOT01000002.1"/>
</dbReference>
<protein>
    <submittedName>
        <fullName evidence="2">Copper chaperone NosL</fullName>
    </submittedName>
</protein>
<evidence type="ECO:0000313" key="2">
    <source>
        <dbReference type="EMBL" id="SFG46703.1"/>
    </source>
</evidence>
<dbReference type="Pfam" id="PF05573">
    <property type="entry name" value="NosL"/>
    <property type="match status" value="1"/>
</dbReference>
<dbReference type="SUPFAM" id="SSF160387">
    <property type="entry name" value="NosL/MerB-like"/>
    <property type="match status" value="1"/>
</dbReference>
<dbReference type="PROSITE" id="PS51257">
    <property type="entry name" value="PROKAR_LIPOPROTEIN"/>
    <property type="match status" value="1"/>
</dbReference>
<organism evidence="2 3">
    <name type="scientific">Pontibacter chinhatensis</name>
    <dbReference type="NCBI Taxonomy" id="1436961"/>
    <lineage>
        <taxon>Bacteria</taxon>
        <taxon>Pseudomonadati</taxon>
        <taxon>Bacteroidota</taxon>
        <taxon>Cytophagia</taxon>
        <taxon>Cytophagales</taxon>
        <taxon>Hymenobacteraceae</taxon>
        <taxon>Pontibacter</taxon>
    </lineage>
</organism>
<sequence length="154" mass="17191">MRKHVMYIFSLLATLLLLAACSVEPKPIPYGEANCAHCNMTVADNRYGAELVNDKGKAIYFDSAECLAALVNEQPEQEEKAAFLLVTDYTNPNQLVEVKEAYFLQSREMPSPMGMFLTAVADKATAEQLHQEHGGRLLDWNQVVLAVKNNEKLD</sequence>
<dbReference type="InterPro" id="IPR008719">
    <property type="entry name" value="N2O_reductase_NosL"/>
</dbReference>
<proteinExistence type="predicted"/>
<dbReference type="EMBL" id="FOOT01000002">
    <property type="protein sequence ID" value="SFG46703.1"/>
    <property type="molecule type" value="Genomic_DNA"/>
</dbReference>
<evidence type="ECO:0000256" key="1">
    <source>
        <dbReference type="SAM" id="SignalP"/>
    </source>
</evidence>
<dbReference type="STRING" id="1436961.SAMN05421739_102616"/>
<dbReference type="Proteomes" id="UP000198724">
    <property type="component" value="Unassembled WGS sequence"/>
</dbReference>
<dbReference type="AlphaFoldDB" id="A0A1I2S2Y1"/>
<gene>
    <name evidence="2" type="ORF">SAMN05421739_102616</name>
</gene>
<dbReference type="OrthoDB" id="9792749at2"/>
<accession>A0A1I2S2Y1</accession>